<protein>
    <submittedName>
        <fullName evidence="1">Dihydroorotate dehydrogenase</fullName>
    </submittedName>
</protein>
<evidence type="ECO:0000313" key="1">
    <source>
        <dbReference type="EMBL" id="MBC2837093.1"/>
    </source>
</evidence>
<gene>
    <name evidence="1" type="ORF">H7F16_16370</name>
</gene>
<proteinExistence type="predicted"/>
<reference evidence="1 2" key="1">
    <citation type="journal article" date="2017" name="Int. J. Syst. Evol. Microbiol.">
        <title>Gemmobacter straminiformis sp. nov., isolated from an artificial fountain.</title>
        <authorList>
            <person name="Kang J.Y."/>
            <person name="Kim M.J."/>
            <person name="Chun J."/>
            <person name="Son K.P."/>
            <person name="Jahng K.Y."/>
        </authorList>
    </citation>
    <scope>NUCLEOTIDE SEQUENCE [LARGE SCALE GENOMIC DNA]</scope>
    <source>
        <strain evidence="1 2">CAM-8</strain>
    </source>
</reference>
<dbReference type="Proteomes" id="UP000555411">
    <property type="component" value="Unassembled WGS sequence"/>
</dbReference>
<evidence type="ECO:0000313" key="2">
    <source>
        <dbReference type="Proteomes" id="UP000555411"/>
    </source>
</evidence>
<name>A0A842ICE0_9RHOB</name>
<accession>A0A842ICE0</accession>
<dbReference type="EMBL" id="JACLQD010000005">
    <property type="protein sequence ID" value="MBC2837093.1"/>
    <property type="molecule type" value="Genomic_DNA"/>
</dbReference>
<dbReference type="AlphaFoldDB" id="A0A842ICE0"/>
<dbReference type="RefSeq" id="WP_185798707.1">
    <property type="nucleotide sequence ID" value="NZ_JACLQD010000005.1"/>
</dbReference>
<sequence>MAQDDLDDLFAAARSRPLVPSEALMARVLADAMAEQPKAAAVRAAVAPARRGGWFAGFAEVFGGFGALAGVGGAAVAGLVLGFVQPATVTDFADSLLGAEVTSVTLIPSADALMVEE</sequence>
<comment type="caution">
    <text evidence="1">The sequence shown here is derived from an EMBL/GenBank/DDBJ whole genome shotgun (WGS) entry which is preliminary data.</text>
</comment>
<keyword evidence="2" id="KW-1185">Reference proteome</keyword>
<organism evidence="1 2">
    <name type="scientific">Paragemmobacter straminiformis</name>
    <dbReference type="NCBI Taxonomy" id="2045119"/>
    <lineage>
        <taxon>Bacteria</taxon>
        <taxon>Pseudomonadati</taxon>
        <taxon>Pseudomonadota</taxon>
        <taxon>Alphaproteobacteria</taxon>
        <taxon>Rhodobacterales</taxon>
        <taxon>Paracoccaceae</taxon>
        <taxon>Paragemmobacter</taxon>
    </lineage>
</organism>